<proteinExistence type="predicted"/>
<comment type="caution">
    <text evidence="2">The sequence shown here is derived from an EMBL/GenBank/DDBJ whole genome shotgun (WGS) entry which is preliminary data.</text>
</comment>
<keyword evidence="3" id="KW-1185">Reference proteome</keyword>
<name>A0ABN9S454_9DINO</name>
<protein>
    <submittedName>
        <fullName evidence="2">Uncharacterized protein</fullName>
    </submittedName>
</protein>
<dbReference type="Proteomes" id="UP001189429">
    <property type="component" value="Unassembled WGS sequence"/>
</dbReference>
<organism evidence="2 3">
    <name type="scientific">Prorocentrum cordatum</name>
    <dbReference type="NCBI Taxonomy" id="2364126"/>
    <lineage>
        <taxon>Eukaryota</taxon>
        <taxon>Sar</taxon>
        <taxon>Alveolata</taxon>
        <taxon>Dinophyceae</taxon>
        <taxon>Prorocentrales</taxon>
        <taxon>Prorocentraceae</taxon>
        <taxon>Prorocentrum</taxon>
    </lineage>
</organism>
<feature type="region of interest" description="Disordered" evidence="1">
    <location>
        <begin position="93"/>
        <end position="112"/>
    </location>
</feature>
<dbReference type="EMBL" id="CAUYUJ010008568">
    <property type="protein sequence ID" value="CAK0824342.1"/>
    <property type="molecule type" value="Genomic_DNA"/>
</dbReference>
<accession>A0ABN9S454</accession>
<gene>
    <name evidence="2" type="ORF">PCOR1329_LOCUS24771</name>
</gene>
<sequence length="112" mass="12030">MSHHNKGAVALRLGFQKDIAVENVTISSLMNEGVADAAPYCSPEDYQGLDVRAVTTFHSAAWSGLDIRFSGNFTSTDENRVVPLSGMWMRGDDLTISAPPPSPTPIRAPARA</sequence>
<reference evidence="2" key="1">
    <citation type="submission" date="2023-10" db="EMBL/GenBank/DDBJ databases">
        <authorList>
            <person name="Chen Y."/>
            <person name="Shah S."/>
            <person name="Dougan E. K."/>
            <person name="Thang M."/>
            <person name="Chan C."/>
        </authorList>
    </citation>
    <scope>NUCLEOTIDE SEQUENCE [LARGE SCALE GENOMIC DNA]</scope>
</reference>
<evidence type="ECO:0000313" key="2">
    <source>
        <dbReference type="EMBL" id="CAK0824342.1"/>
    </source>
</evidence>
<evidence type="ECO:0000313" key="3">
    <source>
        <dbReference type="Proteomes" id="UP001189429"/>
    </source>
</evidence>
<evidence type="ECO:0000256" key="1">
    <source>
        <dbReference type="SAM" id="MobiDB-lite"/>
    </source>
</evidence>